<protein>
    <submittedName>
        <fullName evidence="5">Lysophospholipid acyltransferase family protein</fullName>
    </submittedName>
</protein>
<sequence>MIRWFRRGGWRVDGSLPPVRKFILVGAPHTSNWDFLVFAGVAAHFDRHLSFMGKDSLFRGPLRNLMLALGGVPVDRSTSTDLVRQMTEEFAKRDDFVLVIAPEGTRSKADRWRTGFYRVALAAGVPMVCAGPDYEEKFGRIGPVIHPTGDYDADMAPAFAFFRTLKPKHPERATIPG</sequence>
<accession>A0A7G9SAE4</accession>
<keyword evidence="6" id="KW-1185">Reference proteome</keyword>
<dbReference type="RefSeq" id="WP_187541818.1">
    <property type="nucleotide sequence ID" value="NZ_CP060717.1"/>
</dbReference>
<name>A0A7G9SAE4_9SPHN</name>
<organism evidence="5 6">
    <name type="scientific">Sphingomonas rhizophila</name>
    <dbReference type="NCBI Taxonomy" id="2071607"/>
    <lineage>
        <taxon>Bacteria</taxon>
        <taxon>Pseudomonadati</taxon>
        <taxon>Pseudomonadota</taxon>
        <taxon>Alphaproteobacteria</taxon>
        <taxon>Sphingomonadales</taxon>
        <taxon>Sphingomonadaceae</taxon>
        <taxon>Sphingomonas</taxon>
    </lineage>
</organism>
<dbReference type="Proteomes" id="UP000515955">
    <property type="component" value="Chromosome"/>
</dbReference>
<dbReference type="EMBL" id="CP060717">
    <property type="protein sequence ID" value="QNN64819.1"/>
    <property type="molecule type" value="Genomic_DNA"/>
</dbReference>
<dbReference type="Pfam" id="PF01553">
    <property type="entry name" value="Acyltransferase"/>
    <property type="match status" value="1"/>
</dbReference>
<dbReference type="PANTHER" id="PTHR10434:SF9">
    <property type="entry name" value="PHOSPHOLIPID_GLYCEROL ACYLTRANSFERASE DOMAIN-CONTAINING PROTEIN"/>
    <property type="match status" value="1"/>
</dbReference>
<evidence type="ECO:0000256" key="1">
    <source>
        <dbReference type="ARBA" id="ARBA00005189"/>
    </source>
</evidence>
<keyword evidence="3 5" id="KW-0012">Acyltransferase</keyword>
<comment type="pathway">
    <text evidence="1">Lipid metabolism.</text>
</comment>
<reference evidence="5 6" key="1">
    <citation type="submission" date="2020-08" db="EMBL/GenBank/DDBJ databases">
        <title>Genome sequence of Sphingomonas rhizophila KACC 19189T.</title>
        <authorList>
            <person name="Hyun D.-W."/>
            <person name="Bae J.-W."/>
        </authorList>
    </citation>
    <scope>NUCLEOTIDE SEQUENCE [LARGE SCALE GENOMIC DNA]</scope>
    <source>
        <strain evidence="5 6">KACC 19189</strain>
    </source>
</reference>
<dbReference type="GO" id="GO:0003841">
    <property type="term" value="F:1-acylglycerol-3-phosphate O-acyltransferase activity"/>
    <property type="evidence" value="ECO:0007669"/>
    <property type="project" value="TreeGrafter"/>
</dbReference>
<dbReference type="CDD" id="cd07988">
    <property type="entry name" value="LPLAT_ABO13168-like"/>
    <property type="match status" value="1"/>
</dbReference>
<evidence type="ECO:0000313" key="5">
    <source>
        <dbReference type="EMBL" id="QNN64819.1"/>
    </source>
</evidence>
<gene>
    <name evidence="5" type="ORF">H9L12_11335</name>
</gene>
<dbReference type="KEGG" id="srhi:H9L12_11335"/>
<dbReference type="GO" id="GO:0006654">
    <property type="term" value="P:phosphatidic acid biosynthetic process"/>
    <property type="evidence" value="ECO:0007669"/>
    <property type="project" value="TreeGrafter"/>
</dbReference>
<dbReference type="SMART" id="SM00563">
    <property type="entry name" value="PlsC"/>
    <property type="match status" value="1"/>
</dbReference>
<evidence type="ECO:0000313" key="6">
    <source>
        <dbReference type="Proteomes" id="UP000515955"/>
    </source>
</evidence>
<evidence type="ECO:0000256" key="3">
    <source>
        <dbReference type="ARBA" id="ARBA00023315"/>
    </source>
</evidence>
<dbReference type="AlphaFoldDB" id="A0A7G9SAE4"/>
<keyword evidence="2 5" id="KW-0808">Transferase</keyword>
<feature type="domain" description="Phospholipid/glycerol acyltransferase" evidence="4">
    <location>
        <begin position="23"/>
        <end position="132"/>
    </location>
</feature>
<dbReference type="SUPFAM" id="SSF69593">
    <property type="entry name" value="Glycerol-3-phosphate (1)-acyltransferase"/>
    <property type="match status" value="1"/>
</dbReference>
<proteinExistence type="predicted"/>
<evidence type="ECO:0000256" key="2">
    <source>
        <dbReference type="ARBA" id="ARBA00022679"/>
    </source>
</evidence>
<evidence type="ECO:0000259" key="4">
    <source>
        <dbReference type="SMART" id="SM00563"/>
    </source>
</evidence>
<dbReference type="InterPro" id="IPR002123">
    <property type="entry name" value="Plipid/glycerol_acylTrfase"/>
</dbReference>
<dbReference type="PANTHER" id="PTHR10434">
    <property type="entry name" value="1-ACYL-SN-GLYCEROL-3-PHOSPHATE ACYLTRANSFERASE"/>
    <property type="match status" value="1"/>
</dbReference>